<dbReference type="AlphaFoldDB" id="A0A7S3Y6N0"/>
<dbReference type="SUPFAM" id="SSF75217">
    <property type="entry name" value="alpha/beta knot"/>
    <property type="match status" value="1"/>
</dbReference>
<dbReference type="InterPro" id="IPR047182">
    <property type="entry name" value="MRM1"/>
</dbReference>
<proteinExistence type="predicted"/>
<reference evidence="4" key="1">
    <citation type="submission" date="2021-01" db="EMBL/GenBank/DDBJ databases">
        <authorList>
            <person name="Corre E."/>
            <person name="Pelletier E."/>
            <person name="Niang G."/>
            <person name="Scheremetjew M."/>
            <person name="Finn R."/>
            <person name="Kale V."/>
            <person name="Holt S."/>
            <person name="Cochrane G."/>
            <person name="Meng A."/>
            <person name="Brown T."/>
            <person name="Cohen L."/>
        </authorList>
    </citation>
    <scope>NUCLEOTIDE SEQUENCE</scope>
    <source>
        <strain evidence="4">CCMP3107</strain>
    </source>
</reference>
<dbReference type="InterPro" id="IPR029028">
    <property type="entry name" value="Alpha/beta_knot_MTases"/>
</dbReference>
<feature type="domain" description="tRNA/rRNA methyltransferase SpoU type" evidence="3">
    <location>
        <begin position="3"/>
        <end position="103"/>
    </location>
</feature>
<name>A0A7S3Y6N0_HETAK</name>
<dbReference type="GO" id="GO:0016435">
    <property type="term" value="F:rRNA (guanine) methyltransferase activity"/>
    <property type="evidence" value="ECO:0007669"/>
    <property type="project" value="TreeGrafter"/>
</dbReference>
<evidence type="ECO:0000256" key="2">
    <source>
        <dbReference type="ARBA" id="ARBA00022679"/>
    </source>
</evidence>
<dbReference type="PANTHER" id="PTHR46103">
    <property type="entry name" value="RRNA METHYLTRANSFERASE 1, MITOCHONDRIAL"/>
    <property type="match status" value="1"/>
</dbReference>
<dbReference type="InterPro" id="IPR029026">
    <property type="entry name" value="tRNA_m1G_MTases_N"/>
</dbReference>
<evidence type="ECO:0000256" key="1">
    <source>
        <dbReference type="ARBA" id="ARBA00022603"/>
    </source>
</evidence>
<organism evidence="4">
    <name type="scientific">Heterosigma akashiwo</name>
    <name type="common">Chromophytic alga</name>
    <name type="synonym">Heterosigma carterae</name>
    <dbReference type="NCBI Taxonomy" id="2829"/>
    <lineage>
        <taxon>Eukaryota</taxon>
        <taxon>Sar</taxon>
        <taxon>Stramenopiles</taxon>
        <taxon>Ochrophyta</taxon>
        <taxon>Raphidophyceae</taxon>
        <taxon>Chattonellales</taxon>
        <taxon>Chattonellaceae</taxon>
        <taxon>Heterosigma</taxon>
    </lineage>
</organism>
<dbReference type="InterPro" id="IPR001537">
    <property type="entry name" value="SpoU_MeTrfase"/>
</dbReference>
<dbReference type="EMBL" id="HBIU01048317">
    <property type="protein sequence ID" value="CAE0642688.1"/>
    <property type="molecule type" value="Transcribed_RNA"/>
</dbReference>
<sequence length="122" mass="12886">MEVRAAANMPRLLRAAREAGWRVVGLSLGEGALPLEEVAAAGAAAASGERQWGGPTVLVLGNEGHGLRTNVLRQCNVLCKIPGAEDASVDSLNVSVTGGIVMHHFMMTQQQQDKKEASELVR</sequence>
<keyword evidence="1" id="KW-0489">Methyltransferase</keyword>
<dbReference type="Pfam" id="PF00588">
    <property type="entry name" value="SpoU_methylase"/>
    <property type="match status" value="1"/>
</dbReference>
<dbReference type="GO" id="GO:0003723">
    <property type="term" value="F:RNA binding"/>
    <property type="evidence" value="ECO:0007669"/>
    <property type="project" value="InterPro"/>
</dbReference>
<protein>
    <recommendedName>
        <fullName evidence="3">tRNA/rRNA methyltransferase SpoU type domain-containing protein</fullName>
    </recommendedName>
</protein>
<evidence type="ECO:0000313" key="4">
    <source>
        <dbReference type="EMBL" id="CAE0642688.1"/>
    </source>
</evidence>
<keyword evidence="2" id="KW-0808">Transferase</keyword>
<gene>
    <name evidence="4" type="ORF">HAKA00212_LOCUS21545</name>
</gene>
<dbReference type="PANTHER" id="PTHR46103:SF1">
    <property type="entry name" value="RRNA METHYLTRANSFERASE 1, MITOCHONDRIAL"/>
    <property type="match status" value="1"/>
</dbReference>
<accession>A0A7S3Y6N0</accession>
<evidence type="ECO:0000259" key="3">
    <source>
        <dbReference type="Pfam" id="PF00588"/>
    </source>
</evidence>
<dbReference type="Gene3D" id="3.40.1280.10">
    <property type="match status" value="1"/>
</dbReference>